<evidence type="ECO:0000313" key="1">
    <source>
        <dbReference type="EMBL" id="RZC52127.1"/>
    </source>
</evidence>
<dbReference type="EMBL" id="CM010716">
    <property type="protein sequence ID" value="RZC52127.1"/>
    <property type="molecule type" value="Genomic_DNA"/>
</dbReference>
<dbReference type="Gramene" id="RZC52127">
    <property type="protein sequence ID" value="RZC52127"/>
    <property type="gene ID" value="C5167_020554"/>
</dbReference>
<keyword evidence="2" id="KW-1185">Reference proteome</keyword>
<proteinExistence type="predicted"/>
<sequence>MGKPKSEIFILLSNFEEIPSNYCGGIFSGNDHDMVGAITACTQPHKIVADLMAQRIEEEHEAHERSLNTDLLLALIEGLLLKRFFPRSFAIRMFMFLGRRNPTYLCGVQRELHLPARGGSLDCLNHWTPGTKIGKNFMRQITVNSNFGADISRVIMEMDFFNS</sequence>
<gene>
    <name evidence="1" type="ORF">C5167_020554</name>
</gene>
<evidence type="ECO:0000313" key="2">
    <source>
        <dbReference type="Proteomes" id="UP000316621"/>
    </source>
</evidence>
<accession>A0A4Y7ITW6</accession>
<protein>
    <submittedName>
        <fullName evidence="1">Uncharacterized protein</fullName>
    </submittedName>
</protein>
<reference evidence="1 2" key="1">
    <citation type="journal article" date="2018" name="Science">
        <title>The opium poppy genome and morphinan production.</title>
        <authorList>
            <person name="Guo L."/>
            <person name="Winzer T."/>
            <person name="Yang X."/>
            <person name="Li Y."/>
            <person name="Ning Z."/>
            <person name="He Z."/>
            <person name="Teodor R."/>
            <person name="Lu Y."/>
            <person name="Bowser T.A."/>
            <person name="Graham I.A."/>
            <person name="Ye K."/>
        </authorList>
    </citation>
    <scope>NUCLEOTIDE SEQUENCE [LARGE SCALE GENOMIC DNA]</scope>
    <source>
        <strain evidence="2">cv. HN1</strain>
        <tissue evidence="1">Leaves</tissue>
    </source>
</reference>
<dbReference type="AlphaFoldDB" id="A0A4Y7ITW6"/>
<name>A0A4Y7ITW6_PAPSO</name>
<organism evidence="1 2">
    <name type="scientific">Papaver somniferum</name>
    <name type="common">Opium poppy</name>
    <dbReference type="NCBI Taxonomy" id="3469"/>
    <lineage>
        <taxon>Eukaryota</taxon>
        <taxon>Viridiplantae</taxon>
        <taxon>Streptophyta</taxon>
        <taxon>Embryophyta</taxon>
        <taxon>Tracheophyta</taxon>
        <taxon>Spermatophyta</taxon>
        <taxon>Magnoliopsida</taxon>
        <taxon>Ranunculales</taxon>
        <taxon>Papaveraceae</taxon>
        <taxon>Papaveroideae</taxon>
        <taxon>Papaver</taxon>
    </lineage>
</organism>
<dbReference type="Proteomes" id="UP000316621">
    <property type="component" value="Chromosome 2"/>
</dbReference>